<accession>A0A7J6UME6</accession>
<keyword evidence="4" id="KW-1185">Reference proteome</keyword>
<keyword evidence="1" id="KW-0175">Coiled coil</keyword>
<feature type="non-terminal residue" evidence="3">
    <location>
        <position position="223"/>
    </location>
</feature>
<gene>
    <name evidence="3" type="ORF">FOZ63_012422</name>
</gene>
<dbReference type="Proteomes" id="UP000553632">
    <property type="component" value="Unassembled WGS sequence"/>
</dbReference>
<evidence type="ECO:0000256" key="2">
    <source>
        <dbReference type="SAM" id="MobiDB-lite"/>
    </source>
</evidence>
<protein>
    <submittedName>
        <fullName evidence="3">Uncharacterized protein</fullName>
    </submittedName>
</protein>
<evidence type="ECO:0000256" key="1">
    <source>
        <dbReference type="SAM" id="Coils"/>
    </source>
</evidence>
<comment type="caution">
    <text evidence="3">The sequence shown here is derived from an EMBL/GenBank/DDBJ whole genome shotgun (WGS) entry which is preliminary data.</text>
</comment>
<dbReference type="AlphaFoldDB" id="A0A7J6UME6"/>
<dbReference type="EMBL" id="JABANO010001432">
    <property type="protein sequence ID" value="KAF4758444.1"/>
    <property type="molecule type" value="Genomic_DNA"/>
</dbReference>
<feature type="non-terminal residue" evidence="3">
    <location>
        <position position="1"/>
    </location>
</feature>
<reference evidence="3 4" key="1">
    <citation type="submission" date="2020-04" db="EMBL/GenBank/DDBJ databases">
        <title>Perkinsus olseni comparative genomics.</title>
        <authorList>
            <person name="Bogema D.R."/>
        </authorList>
    </citation>
    <scope>NUCLEOTIDE SEQUENCE [LARGE SCALE GENOMIC DNA]</scope>
    <source>
        <strain evidence="3 4">ATCC PRA-207</strain>
    </source>
</reference>
<evidence type="ECO:0000313" key="4">
    <source>
        <dbReference type="Proteomes" id="UP000553632"/>
    </source>
</evidence>
<proteinExistence type="predicted"/>
<feature type="region of interest" description="Disordered" evidence="2">
    <location>
        <begin position="1"/>
        <end position="24"/>
    </location>
</feature>
<evidence type="ECO:0000313" key="3">
    <source>
        <dbReference type="EMBL" id="KAF4758444.1"/>
    </source>
</evidence>
<feature type="coiled-coil region" evidence="1">
    <location>
        <begin position="174"/>
        <end position="220"/>
    </location>
</feature>
<sequence>LQRALTEERERHSEQAQTSERHIESLERQVEQARVGYEKHIEEMKNYLREVESEHEVEVARIGKEAIMEHDELIESFNGRIAQLQEEVDEGKAQIESFKKDSAVLMESMKAMKEAARSEAARISEEYERKIEAQSTDLASAGQELAGVQEEAKSRIEEARAGADKRILEREAKYREQLLKMEEAERVRVEEKDREAELVRGELQKTIARLFEEKEALSEVVVV</sequence>
<name>A0A7J6UME6_PEROL</name>
<organism evidence="3 4">
    <name type="scientific">Perkinsus olseni</name>
    <name type="common">Perkinsus atlanticus</name>
    <dbReference type="NCBI Taxonomy" id="32597"/>
    <lineage>
        <taxon>Eukaryota</taxon>
        <taxon>Sar</taxon>
        <taxon>Alveolata</taxon>
        <taxon>Perkinsozoa</taxon>
        <taxon>Perkinsea</taxon>
        <taxon>Perkinsida</taxon>
        <taxon>Perkinsidae</taxon>
        <taxon>Perkinsus</taxon>
    </lineage>
</organism>